<dbReference type="EMBL" id="CP134185">
    <property type="protein sequence ID" value="WPA98395.1"/>
    <property type="molecule type" value="Genomic_DNA"/>
</dbReference>
<proteinExistence type="predicted"/>
<evidence type="ECO:0000313" key="1">
    <source>
        <dbReference type="EMBL" id="WPA98395.1"/>
    </source>
</evidence>
<organism evidence="1 2">
    <name type="scientific">Cercospora beticola</name>
    <name type="common">Sugarbeet leaf spot fungus</name>
    <dbReference type="NCBI Taxonomy" id="122368"/>
    <lineage>
        <taxon>Eukaryota</taxon>
        <taxon>Fungi</taxon>
        <taxon>Dikarya</taxon>
        <taxon>Ascomycota</taxon>
        <taxon>Pezizomycotina</taxon>
        <taxon>Dothideomycetes</taxon>
        <taxon>Dothideomycetidae</taxon>
        <taxon>Mycosphaerellales</taxon>
        <taxon>Mycosphaerellaceae</taxon>
        <taxon>Cercospora</taxon>
    </lineage>
</organism>
<evidence type="ECO:0000313" key="2">
    <source>
        <dbReference type="Proteomes" id="UP001302367"/>
    </source>
</evidence>
<reference evidence="1 2" key="1">
    <citation type="submission" date="2023-09" db="EMBL/GenBank/DDBJ databases">
        <title>Complete-Gapless Cercospora beticola genome.</title>
        <authorList>
            <person name="Wyatt N.A."/>
            <person name="Spanner R.E."/>
            <person name="Bolton M.D."/>
        </authorList>
    </citation>
    <scope>NUCLEOTIDE SEQUENCE [LARGE SCALE GENOMIC DNA]</scope>
    <source>
        <strain evidence="1">Cb09-40</strain>
    </source>
</reference>
<name>A0ABZ0NFS9_CERBT</name>
<dbReference type="Proteomes" id="UP001302367">
    <property type="component" value="Chromosome 2"/>
</dbReference>
<accession>A0ABZ0NFS9</accession>
<dbReference type="GeneID" id="90643923"/>
<dbReference type="CDD" id="cd09917">
    <property type="entry name" value="F-box_SF"/>
    <property type="match status" value="1"/>
</dbReference>
<evidence type="ECO:0008006" key="3">
    <source>
        <dbReference type="Google" id="ProtNLM"/>
    </source>
</evidence>
<gene>
    <name evidence="1" type="ORF">RHO25_003007</name>
</gene>
<sequence length="301" mass="34022">MVGAPGTSPFNELPPELFELIAEHSDTATLRALRLTCRDFAAKVLSTYGQAHFTSRSLLLFKLDSIQTAARAAEHPVFGRHLRQLVIIVDDVVAYPGKTHFTTHWTGWDAPWTQVLSAVREAGVETLSMAIKAETWMLQMSNQSILAPSRALFLDALQHMRHLDVHVAALRDESDYEQGARDFLSIISSAKTLETFKVRMQEGLGRRIRELPYLVLSQLQAFIQRNPNLQRLDLLGSEITPGAFSDEYLDEFEGLDQSDVPDLVREFIDLPGQYEGLWSDDVYVKFERVPRVASPYDSIFL</sequence>
<dbReference type="RefSeq" id="XP_065458410.1">
    <property type="nucleotide sequence ID" value="XM_065602338.1"/>
</dbReference>
<protein>
    <recommendedName>
        <fullName evidence="3">F-box domain-containing protein</fullName>
    </recommendedName>
</protein>
<keyword evidence="2" id="KW-1185">Reference proteome</keyword>